<comment type="caution">
    <text evidence="1">The sequence shown here is derived from an EMBL/GenBank/DDBJ whole genome shotgun (WGS) entry which is preliminary data.</text>
</comment>
<organism evidence="1 2">
    <name type="scientific">Granulicella aggregans</name>
    <dbReference type="NCBI Taxonomy" id="474949"/>
    <lineage>
        <taxon>Bacteria</taxon>
        <taxon>Pseudomonadati</taxon>
        <taxon>Acidobacteriota</taxon>
        <taxon>Terriglobia</taxon>
        <taxon>Terriglobales</taxon>
        <taxon>Acidobacteriaceae</taxon>
        <taxon>Granulicella</taxon>
    </lineage>
</organism>
<proteinExistence type="predicted"/>
<name>A0A7W8E3M5_9BACT</name>
<dbReference type="AlphaFoldDB" id="A0A7W8E3M5"/>
<gene>
    <name evidence="1" type="ORF">HDF16_002064</name>
</gene>
<dbReference type="SUPFAM" id="SSF55961">
    <property type="entry name" value="Bet v1-like"/>
    <property type="match status" value="1"/>
</dbReference>
<protein>
    <submittedName>
        <fullName evidence="1">Ligand-binding SRPBCC domain-containing protein</fullName>
    </submittedName>
</protein>
<dbReference type="Gene3D" id="3.30.530.20">
    <property type="match status" value="1"/>
</dbReference>
<evidence type="ECO:0000313" key="1">
    <source>
        <dbReference type="EMBL" id="MBB5057379.1"/>
    </source>
</evidence>
<dbReference type="CDD" id="cd07820">
    <property type="entry name" value="SRPBCC_3"/>
    <property type="match status" value="1"/>
</dbReference>
<evidence type="ECO:0000313" key="2">
    <source>
        <dbReference type="Proteomes" id="UP000540989"/>
    </source>
</evidence>
<dbReference type="RefSeq" id="WP_184216056.1">
    <property type="nucleotide sequence ID" value="NZ_JACHIP010000002.1"/>
</dbReference>
<keyword evidence="2" id="KW-1185">Reference proteome</keyword>
<dbReference type="EMBL" id="JACHIP010000002">
    <property type="protein sequence ID" value="MBB5057379.1"/>
    <property type="molecule type" value="Genomic_DNA"/>
</dbReference>
<sequence>MQTIQLETKIAAPPDLCFLLSLSIDLHLESTAQTSERAVAGVTSGLIGAGETVTWQGRHFGFILRHTSIISGYSRPTFFQDSMTKGMFKSFEHDHHFAEIDGGTLMRDELRFESPFQPLGTLVDQLILKNYFTKFLTERNAVIKHAAGHEDWRRFIPEGV</sequence>
<dbReference type="Proteomes" id="UP000540989">
    <property type="component" value="Unassembled WGS sequence"/>
</dbReference>
<dbReference type="InterPro" id="IPR023393">
    <property type="entry name" value="START-like_dom_sf"/>
</dbReference>
<reference evidence="1 2" key="1">
    <citation type="submission" date="2020-08" db="EMBL/GenBank/DDBJ databases">
        <title>Genomic Encyclopedia of Type Strains, Phase IV (KMG-V): Genome sequencing to study the core and pangenomes of soil and plant-associated prokaryotes.</title>
        <authorList>
            <person name="Whitman W."/>
        </authorList>
    </citation>
    <scope>NUCLEOTIDE SEQUENCE [LARGE SCALE GENOMIC DNA]</scope>
    <source>
        <strain evidence="1 2">M8UP14</strain>
    </source>
</reference>
<accession>A0A7W8E3M5</accession>